<keyword evidence="11 13" id="KW-0012">Acyltransferase</keyword>
<feature type="transmembrane region" description="Helical" evidence="14">
    <location>
        <begin position="82"/>
        <end position="102"/>
    </location>
</feature>
<comment type="similarity">
    <text evidence="3 13">Belongs to the membrane-bound acyltransferase family.</text>
</comment>
<evidence type="ECO:0000256" key="12">
    <source>
        <dbReference type="ARBA" id="ARBA00031030"/>
    </source>
</evidence>
<dbReference type="InterPro" id="IPR024194">
    <property type="entry name" value="Ac/AlaTfrase_AlgI/DltB"/>
</dbReference>
<feature type="transmembrane region" description="Helical" evidence="14">
    <location>
        <begin position="122"/>
        <end position="140"/>
    </location>
</feature>
<dbReference type="InterPro" id="IPR004299">
    <property type="entry name" value="MBOAT_fam"/>
</dbReference>
<dbReference type="RefSeq" id="WP_113887702.1">
    <property type="nucleotide sequence ID" value="NZ_QNRK01000002.1"/>
</dbReference>
<feature type="transmembrane region" description="Helical" evidence="14">
    <location>
        <begin position="6"/>
        <end position="23"/>
    </location>
</feature>
<evidence type="ECO:0000256" key="1">
    <source>
        <dbReference type="ARBA" id="ARBA00004651"/>
    </source>
</evidence>
<proteinExistence type="inferred from homology"/>
<dbReference type="PIRSF" id="PIRSF016636">
    <property type="entry name" value="AlgI_DltB"/>
    <property type="match status" value="1"/>
</dbReference>
<dbReference type="GO" id="GO:0005886">
    <property type="term" value="C:plasma membrane"/>
    <property type="evidence" value="ECO:0007669"/>
    <property type="project" value="UniProtKB-SubCell"/>
</dbReference>
<evidence type="ECO:0000256" key="5">
    <source>
        <dbReference type="ARBA" id="ARBA00022475"/>
    </source>
</evidence>
<keyword evidence="9 14" id="KW-1133">Transmembrane helix</keyword>
<evidence type="ECO:0000313" key="15">
    <source>
        <dbReference type="EMBL" id="RBP17756.1"/>
    </source>
</evidence>
<evidence type="ECO:0000256" key="9">
    <source>
        <dbReference type="ARBA" id="ARBA00022989"/>
    </source>
</evidence>
<dbReference type="EMBL" id="QNRK01000002">
    <property type="protein sequence ID" value="RBP17756.1"/>
    <property type="molecule type" value="Genomic_DNA"/>
</dbReference>
<dbReference type="InterPro" id="IPR028362">
    <property type="entry name" value="AlgI"/>
</dbReference>
<feature type="transmembrane region" description="Helical" evidence="14">
    <location>
        <begin position="53"/>
        <end position="70"/>
    </location>
</feature>
<accession>A0A366FUB8</accession>
<dbReference type="GO" id="GO:0042121">
    <property type="term" value="P:alginic acid biosynthetic process"/>
    <property type="evidence" value="ECO:0007669"/>
    <property type="project" value="UniProtKB-KW"/>
</dbReference>
<keyword evidence="8" id="KW-0016">Alginate biosynthesis</keyword>
<keyword evidence="16" id="KW-1185">Reference proteome</keyword>
<dbReference type="AlphaFoldDB" id="A0A366FUB8"/>
<organism evidence="15 16">
    <name type="scientific">Roseiarcus fermentans</name>
    <dbReference type="NCBI Taxonomy" id="1473586"/>
    <lineage>
        <taxon>Bacteria</taxon>
        <taxon>Pseudomonadati</taxon>
        <taxon>Pseudomonadota</taxon>
        <taxon>Alphaproteobacteria</taxon>
        <taxon>Hyphomicrobiales</taxon>
        <taxon>Roseiarcaceae</taxon>
        <taxon>Roseiarcus</taxon>
    </lineage>
</organism>
<evidence type="ECO:0000256" key="3">
    <source>
        <dbReference type="ARBA" id="ARBA00010323"/>
    </source>
</evidence>
<dbReference type="Pfam" id="PF03062">
    <property type="entry name" value="MBOAT"/>
    <property type="match status" value="1"/>
</dbReference>
<feature type="transmembrane region" description="Helical" evidence="14">
    <location>
        <begin position="393"/>
        <end position="412"/>
    </location>
</feature>
<evidence type="ECO:0000256" key="2">
    <source>
        <dbReference type="ARBA" id="ARBA00005182"/>
    </source>
</evidence>
<dbReference type="Proteomes" id="UP000253529">
    <property type="component" value="Unassembled WGS sequence"/>
</dbReference>
<comment type="subcellular location">
    <subcellularLocation>
        <location evidence="1">Cell membrane</location>
        <topology evidence="1">Multi-pass membrane protein</topology>
    </subcellularLocation>
</comment>
<dbReference type="GO" id="GO:0016746">
    <property type="term" value="F:acyltransferase activity"/>
    <property type="evidence" value="ECO:0007669"/>
    <property type="project" value="UniProtKB-KW"/>
</dbReference>
<dbReference type="PIRSF" id="PIRSF500217">
    <property type="entry name" value="AlgI"/>
    <property type="match status" value="1"/>
</dbReference>
<evidence type="ECO:0000256" key="7">
    <source>
        <dbReference type="ARBA" id="ARBA00022692"/>
    </source>
</evidence>
<feature type="transmembrane region" description="Helical" evidence="14">
    <location>
        <begin position="184"/>
        <end position="205"/>
    </location>
</feature>
<feature type="transmembrane region" description="Helical" evidence="14">
    <location>
        <begin position="492"/>
        <end position="516"/>
    </location>
</feature>
<evidence type="ECO:0000313" key="16">
    <source>
        <dbReference type="Proteomes" id="UP000253529"/>
    </source>
</evidence>
<evidence type="ECO:0000256" key="4">
    <source>
        <dbReference type="ARBA" id="ARBA00016084"/>
    </source>
</evidence>
<dbReference type="PANTHER" id="PTHR13285">
    <property type="entry name" value="ACYLTRANSFERASE"/>
    <property type="match status" value="1"/>
</dbReference>
<keyword evidence="10 13" id="KW-0472">Membrane</keyword>
<keyword evidence="6 13" id="KW-0808">Transferase</keyword>
<evidence type="ECO:0000256" key="6">
    <source>
        <dbReference type="ARBA" id="ARBA00022679"/>
    </source>
</evidence>
<name>A0A366FUB8_9HYPH</name>
<comment type="pathway">
    <text evidence="2">Glycan biosynthesis; alginate biosynthesis.</text>
</comment>
<feature type="transmembrane region" description="Helical" evidence="14">
    <location>
        <begin position="432"/>
        <end position="454"/>
    </location>
</feature>
<protein>
    <recommendedName>
        <fullName evidence="4">Probable alginate O-acetylase AlgI</fullName>
    </recommendedName>
    <alternativeName>
        <fullName evidence="12">Alginate biosynthesis protein AlgI</fullName>
    </alternativeName>
</protein>
<feature type="transmembrane region" description="Helical" evidence="14">
    <location>
        <begin position="316"/>
        <end position="339"/>
    </location>
</feature>
<evidence type="ECO:0000256" key="10">
    <source>
        <dbReference type="ARBA" id="ARBA00023136"/>
    </source>
</evidence>
<gene>
    <name evidence="15" type="ORF">DFR50_102249</name>
</gene>
<keyword evidence="5 13" id="KW-1003">Cell membrane</keyword>
<evidence type="ECO:0000256" key="14">
    <source>
        <dbReference type="SAM" id="Phobius"/>
    </source>
</evidence>
<evidence type="ECO:0000256" key="11">
    <source>
        <dbReference type="ARBA" id="ARBA00023315"/>
    </source>
</evidence>
<evidence type="ECO:0000256" key="8">
    <source>
        <dbReference type="ARBA" id="ARBA00022841"/>
    </source>
</evidence>
<comment type="caution">
    <text evidence="15">The sequence shown here is derived from an EMBL/GenBank/DDBJ whole genome shotgun (WGS) entry which is preliminary data.</text>
</comment>
<evidence type="ECO:0000256" key="13">
    <source>
        <dbReference type="PIRNR" id="PIRNR016636"/>
    </source>
</evidence>
<dbReference type="PANTHER" id="PTHR13285:SF23">
    <property type="entry name" value="TEICHOIC ACID D-ALANYLTRANSFERASE"/>
    <property type="match status" value="1"/>
</dbReference>
<reference evidence="15 16" key="1">
    <citation type="submission" date="2018-06" db="EMBL/GenBank/DDBJ databases">
        <title>Genomic Encyclopedia of Type Strains, Phase IV (KMG-IV): sequencing the most valuable type-strain genomes for metagenomic binning, comparative biology and taxonomic classification.</title>
        <authorList>
            <person name="Goeker M."/>
        </authorList>
    </citation>
    <scope>NUCLEOTIDE SEQUENCE [LARGE SCALE GENOMIC DNA]</scope>
    <source>
        <strain evidence="15 16">DSM 24875</strain>
    </source>
</reference>
<dbReference type="OrthoDB" id="139172at2"/>
<feature type="transmembrane region" description="Helical" evidence="14">
    <location>
        <begin position="345"/>
        <end position="366"/>
    </location>
</feature>
<dbReference type="InterPro" id="IPR051085">
    <property type="entry name" value="MB_O-acyltransferase"/>
</dbReference>
<feature type="transmembrane region" description="Helical" evidence="14">
    <location>
        <begin position="152"/>
        <end position="172"/>
    </location>
</feature>
<sequence>MLFNSFPFLFGFLPLALVLTYWAGRRPTPTLAKATLAALSLGFYAWWRPVYLWLLLFSIAFNYLVGDQIQKAVAAKRQQASRLWLTVGLVVDIGMLGYFKYANFFVDNVRALTGADWTLDHIVLPLAISFYTFQKIAYLVDSSRGEARRMSLLDFTLFAAFFPQLIAGPIVHYKEVVPQLQGPLFGRLIGRNLLVGLAIMAIGLAKKTVIADTASGYADQLFLVADKGGAVDFVSGWLAAILYTFQVYFDFSGYSDMAIGLGRMFGVKLPLNFHSPLRAANIADYWRRWHMTLQRMIYAYVFQPLSLSLIRSTWRLGLSGWGAFAVSVGLPTFLTFVIVGVWHGAGWTFVLFGVMHAVYVSAFEIWRERRTKLQRRLRKLGRKLAEPGPARRAAARVVTLVAILAANVVFRAKTVGAAATVWTGMAGLRGGFASAPAWDVAATVVVCAAIVAFFPNTQQIMSRFDPAYNWKEWSDVARPPIAFAWRPNTVGLIALGVVLFLGVTFIQRGQAVFLYFNF</sequence>
<keyword evidence="7 14" id="KW-0812">Transmembrane</keyword>